<dbReference type="NCBIfam" id="TIGR01297">
    <property type="entry name" value="CDF"/>
    <property type="match status" value="1"/>
</dbReference>
<dbReference type="GO" id="GO:0005385">
    <property type="term" value="F:zinc ion transmembrane transporter activity"/>
    <property type="evidence" value="ECO:0007669"/>
    <property type="project" value="TreeGrafter"/>
</dbReference>
<dbReference type="AlphaFoldDB" id="A0A7S1B7P7"/>
<feature type="transmembrane region" description="Helical" evidence="9">
    <location>
        <begin position="253"/>
        <end position="276"/>
    </location>
</feature>
<dbReference type="GO" id="GO:0005886">
    <property type="term" value="C:plasma membrane"/>
    <property type="evidence" value="ECO:0007669"/>
    <property type="project" value="TreeGrafter"/>
</dbReference>
<organism evidence="12">
    <name type="scientific">Corethron hystrix</name>
    <dbReference type="NCBI Taxonomy" id="216773"/>
    <lineage>
        <taxon>Eukaryota</taxon>
        <taxon>Sar</taxon>
        <taxon>Stramenopiles</taxon>
        <taxon>Ochrophyta</taxon>
        <taxon>Bacillariophyta</taxon>
        <taxon>Coscinodiscophyceae</taxon>
        <taxon>Corethrophycidae</taxon>
        <taxon>Corethrales</taxon>
        <taxon>Corethraceae</taxon>
        <taxon>Corethron</taxon>
    </lineage>
</organism>
<feature type="transmembrane region" description="Helical" evidence="9">
    <location>
        <begin position="47"/>
        <end position="67"/>
    </location>
</feature>
<evidence type="ECO:0008006" key="13">
    <source>
        <dbReference type="Google" id="ProtNLM"/>
    </source>
</evidence>
<evidence type="ECO:0000256" key="7">
    <source>
        <dbReference type="ARBA" id="ARBA00023065"/>
    </source>
</evidence>
<feature type="transmembrane region" description="Helical" evidence="9">
    <location>
        <begin position="282"/>
        <end position="303"/>
    </location>
</feature>
<evidence type="ECO:0000313" key="12">
    <source>
        <dbReference type="EMBL" id="CAD8877878.1"/>
    </source>
</evidence>
<keyword evidence="7" id="KW-0406">Ion transport</keyword>
<feature type="transmembrane region" description="Helical" evidence="9">
    <location>
        <begin position="88"/>
        <end position="113"/>
    </location>
</feature>
<dbReference type="InterPro" id="IPR027469">
    <property type="entry name" value="Cation_efflux_TMD_sf"/>
</dbReference>
<keyword evidence="6 9" id="KW-1133">Transmembrane helix</keyword>
<evidence type="ECO:0000256" key="1">
    <source>
        <dbReference type="ARBA" id="ARBA00004141"/>
    </source>
</evidence>
<sequence>METDDGKGEHDEVQKRLLAATILCLIFLFVETVGAIMAGSLAVLSDAVHLFADLASFIVALGANYLASLPASQTHTYGLKRAEALASLFSVTSLIILSLILCVKGLYRLWFYVVPVFSASSYVENVPDVDGKWMAIIASVGVVVNIILAVILGEEGHALSHGHDGHSHDHDHGHSGSNNHVCTEEGVACSNQPRENHCDHGHSHSHAHLHDHTCNINPIDEHTSLISDNSHNDENQKVVNLNQLQKNLNLNAAYVHVLGDLVLSIVVLFSGTIIYFKPNWAILDPICTVIFCIIIMLSTRSVLRSSFSILLEEVPGNLDWSSLNEKISNVEGVSNVHDLHIWSVSHNYPALSVHANAIDPQRALHDISEICKGLNIKHLTIQVQSDQNQDCISCQVKGDETKCHSL</sequence>
<evidence type="ECO:0000256" key="6">
    <source>
        <dbReference type="ARBA" id="ARBA00022989"/>
    </source>
</evidence>
<evidence type="ECO:0000256" key="2">
    <source>
        <dbReference type="ARBA" id="ARBA00008873"/>
    </source>
</evidence>
<feature type="transmembrane region" description="Helical" evidence="9">
    <location>
        <begin position="133"/>
        <end position="153"/>
    </location>
</feature>
<accession>A0A7S1B7P7</accession>
<keyword evidence="4 9" id="KW-0812">Transmembrane</keyword>
<feature type="transmembrane region" description="Helical" evidence="9">
    <location>
        <begin position="17"/>
        <end position="41"/>
    </location>
</feature>
<keyword evidence="5" id="KW-0862">Zinc</keyword>
<keyword evidence="3" id="KW-0813">Transport</keyword>
<dbReference type="Pfam" id="PF01545">
    <property type="entry name" value="Cation_efflux"/>
    <property type="match status" value="1"/>
</dbReference>
<reference evidence="12" key="1">
    <citation type="submission" date="2021-01" db="EMBL/GenBank/DDBJ databases">
        <authorList>
            <person name="Corre E."/>
            <person name="Pelletier E."/>
            <person name="Niang G."/>
            <person name="Scheremetjew M."/>
            <person name="Finn R."/>
            <person name="Kale V."/>
            <person name="Holt S."/>
            <person name="Cochrane G."/>
            <person name="Meng A."/>
            <person name="Brown T."/>
            <person name="Cohen L."/>
        </authorList>
    </citation>
    <scope>NUCLEOTIDE SEQUENCE</scope>
    <source>
        <strain evidence="12">308</strain>
    </source>
</reference>
<dbReference type="InterPro" id="IPR027470">
    <property type="entry name" value="Cation_efflux_CTD"/>
</dbReference>
<dbReference type="SUPFAM" id="SSF161111">
    <property type="entry name" value="Cation efflux protein transmembrane domain-like"/>
    <property type="match status" value="1"/>
</dbReference>
<evidence type="ECO:0000259" key="11">
    <source>
        <dbReference type="Pfam" id="PF16916"/>
    </source>
</evidence>
<dbReference type="Pfam" id="PF16916">
    <property type="entry name" value="ZT_dimer"/>
    <property type="match status" value="1"/>
</dbReference>
<evidence type="ECO:0000256" key="3">
    <source>
        <dbReference type="ARBA" id="ARBA00022448"/>
    </source>
</evidence>
<evidence type="ECO:0000256" key="4">
    <source>
        <dbReference type="ARBA" id="ARBA00022692"/>
    </source>
</evidence>
<evidence type="ECO:0000259" key="10">
    <source>
        <dbReference type="Pfam" id="PF01545"/>
    </source>
</evidence>
<comment type="subcellular location">
    <subcellularLocation>
        <location evidence="1">Membrane</location>
        <topology evidence="1">Multi-pass membrane protein</topology>
    </subcellularLocation>
</comment>
<gene>
    <name evidence="12" type="ORF">CHYS00102_LOCUS5062</name>
</gene>
<keyword evidence="5" id="KW-0864">Zinc transport</keyword>
<keyword evidence="8 9" id="KW-0472">Membrane</keyword>
<feature type="domain" description="Cation efflux protein cytoplasmic" evidence="11">
    <location>
        <begin position="321"/>
        <end position="382"/>
    </location>
</feature>
<dbReference type="InterPro" id="IPR050681">
    <property type="entry name" value="CDF/SLC30A"/>
</dbReference>
<dbReference type="PANTHER" id="PTHR11562:SF17">
    <property type="entry name" value="RE54080P-RELATED"/>
    <property type="match status" value="1"/>
</dbReference>
<evidence type="ECO:0000256" key="9">
    <source>
        <dbReference type="SAM" id="Phobius"/>
    </source>
</evidence>
<feature type="domain" description="Cation efflux protein transmembrane" evidence="10">
    <location>
        <begin position="17"/>
        <end position="311"/>
    </location>
</feature>
<protein>
    <recommendedName>
        <fullName evidence="13">Cation efflux protein cytoplasmic domain-containing protein</fullName>
    </recommendedName>
</protein>
<dbReference type="InterPro" id="IPR002524">
    <property type="entry name" value="Cation_efflux"/>
</dbReference>
<dbReference type="PANTHER" id="PTHR11562">
    <property type="entry name" value="CATION EFFLUX PROTEIN/ ZINC TRANSPORTER"/>
    <property type="match status" value="1"/>
</dbReference>
<evidence type="ECO:0000256" key="8">
    <source>
        <dbReference type="ARBA" id="ARBA00023136"/>
    </source>
</evidence>
<proteinExistence type="inferred from homology"/>
<dbReference type="EMBL" id="HBFR01007016">
    <property type="protein sequence ID" value="CAD8877878.1"/>
    <property type="molecule type" value="Transcribed_RNA"/>
</dbReference>
<dbReference type="InterPro" id="IPR058533">
    <property type="entry name" value="Cation_efflux_TM"/>
</dbReference>
<comment type="similarity">
    <text evidence="2">Belongs to the cation diffusion facilitator (CDF) transporter (TC 2.A.4) family. SLC30A subfamily.</text>
</comment>
<evidence type="ECO:0000256" key="5">
    <source>
        <dbReference type="ARBA" id="ARBA00022906"/>
    </source>
</evidence>
<name>A0A7S1B7P7_9STRA</name>
<dbReference type="Gene3D" id="1.20.1510.10">
    <property type="entry name" value="Cation efflux protein transmembrane domain"/>
    <property type="match status" value="1"/>
</dbReference>